<evidence type="ECO:0000313" key="16">
    <source>
        <dbReference type="EMBL" id="CDJ54242.1"/>
    </source>
</evidence>
<dbReference type="EMBL" id="HG714492">
    <property type="protein sequence ID" value="CDJ54242.1"/>
    <property type="molecule type" value="Genomic_DNA"/>
</dbReference>
<dbReference type="SUPFAM" id="SSF81296">
    <property type="entry name" value="E set domains"/>
    <property type="match status" value="1"/>
</dbReference>
<reference evidence="16" key="1">
    <citation type="submission" date="2013-10" db="EMBL/GenBank/DDBJ databases">
        <title>Genomic analysis of the causative agents of coccidiosis in chickens.</title>
        <authorList>
            <person name="Reid A.J."/>
            <person name="Blake D."/>
            <person name="Billington K."/>
            <person name="Browne H."/>
            <person name="Dunn M."/>
            <person name="Hung S."/>
            <person name="Kawahara F."/>
            <person name="Miranda-Saavedra D."/>
            <person name="Mourier T."/>
            <person name="Nagra H."/>
            <person name="Otto T.D."/>
            <person name="Rawlings N."/>
            <person name="Sanchez A."/>
            <person name="Sanders M."/>
            <person name="Subramaniam C."/>
            <person name="Tay Y."/>
            <person name="Dear P."/>
            <person name="Doerig C."/>
            <person name="Gruber A."/>
            <person name="Parkinson J."/>
            <person name="Shirley M."/>
            <person name="Wan K.L."/>
            <person name="Berriman M."/>
            <person name="Tomley F."/>
            <person name="Pain A."/>
        </authorList>
    </citation>
    <scope>NUCLEOTIDE SEQUENCE [LARGE SCALE GENOMIC DNA]</scope>
    <source>
        <strain evidence="16">Houghton</strain>
    </source>
</reference>
<dbReference type="Gene3D" id="2.60.40.1400">
    <property type="entry name" value="G protein-activated inward rectifier potassium channel 1"/>
    <property type="match status" value="1"/>
</dbReference>
<dbReference type="InterPro" id="IPR041647">
    <property type="entry name" value="IRK_C"/>
</dbReference>
<dbReference type="AlphaFoldDB" id="U6LV62"/>
<feature type="transmembrane region" description="Helical" evidence="13">
    <location>
        <begin position="86"/>
        <end position="114"/>
    </location>
</feature>
<organism evidence="16 17">
    <name type="scientific">Eimeria brunetti</name>
    <dbReference type="NCBI Taxonomy" id="51314"/>
    <lineage>
        <taxon>Eukaryota</taxon>
        <taxon>Sar</taxon>
        <taxon>Alveolata</taxon>
        <taxon>Apicomplexa</taxon>
        <taxon>Conoidasida</taxon>
        <taxon>Coccidia</taxon>
        <taxon>Eucoccidiorida</taxon>
        <taxon>Eimeriorina</taxon>
        <taxon>Eimeriidae</taxon>
        <taxon>Eimeria</taxon>
    </lineage>
</organism>
<keyword evidence="8 11" id="KW-0406">Ion transport</keyword>
<dbReference type="InterPro" id="IPR040445">
    <property type="entry name" value="Kir_TM"/>
</dbReference>
<evidence type="ECO:0000313" key="17">
    <source>
        <dbReference type="Proteomes" id="UP000030750"/>
    </source>
</evidence>
<dbReference type="GO" id="GO:0034765">
    <property type="term" value="P:regulation of monoatomic ion transmembrane transport"/>
    <property type="evidence" value="ECO:0007669"/>
    <property type="project" value="TreeGrafter"/>
</dbReference>
<dbReference type="InterPro" id="IPR016449">
    <property type="entry name" value="K_chnl_inward-rec_Kir"/>
</dbReference>
<protein>
    <recommendedName>
        <fullName evidence="18">Inward rectifier potassium channel C-terminal domain-containing protein</fullName>
    </recommendedName>
</protein>
<feature type="domain" description="Potassium channel inwardly rectifying transmembrane" evidence="14">
    <location>
        <begin position="83"/>
        <end position="180"/>
    </location>
</feature>
<keyword evidence="10 11" id="KW-0407">Ion channel</keyword>
<dbReference type="Gene3D" id="1.10.287.70">
    <property type="match status" value="1"/>
</dbReference>
<evidence type="ECO:0000256" key="8">
    <source>
        <dbReference type="ARBA" id="ARBA00023065"/>
    </source>
</evidence>
<proteinExistence type="inferred from homology"/>
<accession>U6LV62</accession>
<dbReference type="VEuPathDB" id="ToxoDB:EBH_0033430"/>
<gene>
    <name evidence="16" type="ORF">EBH_0033430</name>
</gene>
<dbReference type="Proteomes" id="UP000030750">
    <property type="component" value="Unassembled WGS sequence"/>
</dbReference>
<evidence type="ECO:0000256" key="4">
    <source>
        <dbReference type="ARBA" id="ARBA00022692"/>
    </source>
</evidence>
<comment type="subcellular location">
    <subcellularLocation>
        <location evidence="1 11">Membrane</location>
        <topology evidence="1 11">Multi-pass membrane protein</topology>
    </subcellularLocation>
</comment>
<evidence type="ECO:0000256" key="5">
    <source>
        <dbReference type="ARBA" id="ARBA00022882"/>
    </source>
</evidence>
<evidence type="ECO:0000256" key="7">
    <source>
        <dbReference type="ARBA" id="ARBA00022989"/>
    </source>
</evidence>
<dbReference type="GO" id="GO:0034702">
    <property type="term" value="C:monoatomic ion channel complex"/>
    <property type="evidence" value="ECO:0007669"/>
    <property type="project" value="UniProtKB-KW"/>
</dbReference>
<sequence>MKLHSQGHDGMHHTTPHEWASTVRIRSFHVEFPEDDETPVTHTLSFQRDFVRRDGGLNLEHRFRRSGGYVEFLINDRFHAILALRWLPLVALVFITVVMCAAILSLILLLATGANASECLGNSNSSWDYFFFVVETMFAIGYGSPRYPSCRVSSFMVTPIVVTGVLLNSLILGLVFQKFSSAARRKWALAFTQRLVVTSGKCSSFHQPPLSSKAPIVKESTSPASSNHRTASESSMHYPSGSPSAPLQEPLLESREGLRISFRMLNITETSFFNTKLALFFLVHRRGGLSIRQFSVFHTDTPLEFMALPITVTVDQRDIGSPLRDITEADLRNHGECYELLALLSFTDNRTSRTVEVSRSWRLNTAVWDENFVPIVRQSGPGSSRAFEIDVDNLSTTRAQIVE</sequence>
<keyword evidence="9 13" id="KW-0472">Membrane</keyword>
<dbReference type="GO" id="GO:0005242">
    <property type="term" value="F:inward rectifier potassium channel activity"/>
    <property type="evidence" value="ECO:0007669"/>
    <property type="project" value="InterPro"/>
</dbReference>
<keyword evidence="3 11" id="KW-0633">Potassium transport</keyword>
<comment type="similarity">
    <text evidence="11">Belongs to the inward rectifier-type potassium channel (TC 1.A.2.1) family.</text>
</comment>
<evidence type="ECO:0000256" key="12">
    <source>
        <dbReference type="SAM" id="MobiDB-lite"/>
    </source>
</evidence>
<evidence type="ECO:0008006" key="18">
    <source>
        <dbReference type="Google" id="ProtNLM"/>
    </source>
</evidence>
<evidence type="ECO:0000256" key="1">
    <source>
        <dbReference type="ARBA" id="ARBA00004141"/>
    </source>
</evidence>
<evidence type="ECO:0000256" key="6">
    <source>
        <dbReference type="ARBA" id="ARBA00022958"/>
    </source>
</evidence>
<evidence type="ECO:0000259" key="14">
    <source>
        <dbReference type="Pfam" id="PF01007"/>
    </source>
</evidence>
<evidence type="ECO:0000256" key="2">
    <source>
        <dbReference type="ARBA" id="ARBA00022448"/>
    </source>
</evidence>
<evidence type="ECO:0000256" key="11">
    <source>
        <dbReference type="RuleBase" id="RU003822"/>
    </source>
</evidence>
<keyword evidence="6 11" id="KW-0630">Potassium</keyword>
<feature type="compositionally biased region" description="Polar residues" evidence="12">
    <location>
        <begin position="219"/>
        <end position="245"/>
    </location>
</feature>
<dbReference type="Pfam" id="PF17655">
    <property type="entry name" value="IRK_C"/>
    <property type="match status" value="1"/>
</dbReference>
<name>U6LV62_9EIME</name>
<dbReference type="GO" id="GO:0005886">
    <property type="term" value="C:plasma membrane"/>
    <property type="evidence" value="ECO:0007669"/>
    <property type="project" value="TreeGrafter"/>
</dbReference>
<keyword evidence="17" id="KW-1185">Reference proteome</keyword>
<dbReference type="InterPro" id="IPR013518">
    <property type="entry name" value="K_chnl_inward-rec_Kir_cyto"/>
</dbReference>
<dbReference type="OrthoDB" id="273257at2759"/>
<evidence type="ECO:0000256" key="10">
    <source>
        <dbReference type="ARBA" id="ARBA00023303"/>
    </source>
</evidence>
<evidence type="ECO:0000256" key="13">
    <source>
        <dbReference type="SAM" id="Phobius"/>
    </source>
</evidence>
<evidence type="ECO:0000256" key="3">
    <source>
        <dbReference type="ARBA" id="ARBA00022538"/>
    </source>
</evidence>
<dbReference type="Pfam" id="PF01007">
    <property type="entry name" value="IRK"/>
    <property type="match status" value="1"/>
</dbReference>
<feature type="domain" description="Inward rectifier potassium channel C-terminal" evidence="15">
    <location>
        <begin position="303"/>
        <end position="398"/>
    </location>
</feature>
<evidence type="ECO:0000259" key="15">
    <source>
        <dbReference type="Pfam" id="PF17655"/>
    </source>
</evidence>
<evidence type="ECO:0000256" key="9">
    <source>
        <dbReference type="ARBA" id="ARBA00023136"/>
    </source>
</evidence>
<reference evidence="16" key="2">
    <citation type="submission" date="2013-10" db="EMBL/GenBank/DDBJ databases">
        <authorList>
            <person name="Aslett M."/>
        </authorList>
    </citation>
    <scope>NUCLEOTIDE SEQUENCE [LARGE SCALE GENOMIC DNA]</scope>
    <source>
        <strain evidence="16">Houghton</strain>
    </source>
</reference>
<keyword evidence="2 11" id="KW-0813">Transport</keyword>
<dbReference type="SUPFAM" id="SSF81324">
    <property type="entry name" value="Voltage-gated potassium channels"/>
    <property type="match status" value="1"/>
</dbReference>
<dbReference type="InterPro" id="IPR014756">
    <property type="entry name" value="Ig_E-set"/>
</dbReference>
<feature type="region of interest" description="Disordered" evidence="12">
    <location>
        <begin position="206"/>
        <end position="247"/>
    </location>
</feature>
<keyword evidence="7 13" id="KW-1133">Transmembrane helix</keyword>
<keyword evidence="4 11" id="KW-0812">Transmembrane</keyword>
<dbReference type="PANTHER" id="PTHR11767">
    <property type="entry name" value="INWARD RECTIFIER POTASSIUM CHANNEL"/>
    <property type="match status" value="1"/>
</dbReference>
<feature type="transmembrane region" description="Helical" evidence="13">
    <location>
        <begin position="155"/>
        <end position="176"/>
    </location>
</feature>
<dbReference type="GO" id="GO:1990573">
    <property type="term" value="P:potassium ion import across plasma membrane"/>
    <property type="evidence" value="ECO:0007669"/>
    <property type="project" value="TreeGrafter"/>
</dbReference>
<keyword evidence="5 11" id="KW-0851">Voltage-gated channel</keyword>